<keyword evidence="1" id="KW-1185">Reference proteome</keyword>
<reference evidence="2" key="2">
    <citation type="submission" date="2023-11" db="UniProtKB">
        <authorList>
            <consortium name="WormBaseParasite"/>
        </authorList>
    </citation>
    <scope>IDENTIFICATION</scope>
</reference>
<proteinExistence type="predicted"/>
<protein>
    <submittedName>
        <fullName evidence="2">Uncharacterized protein</fullName>
    </submittedName>
</protein>
<evidence type="ECO:0000313" key="1">
    <source>
        <dbReference type="Proteomes" id="UP000050792"/>
    </source>
</evidence>
<accession>A0AA85FYR0</accession>
<name>A0AA85FYR0_9TREM</name>
<dbReference type="WBParaSite" id="SRDH1_70870.1">
    <property type="protein sequence ID" value="SRDH1_70870.1"/>
    <property type="gene ID" value="SRDH1_70870"/>
</dbReference>
<dbReference type="Proteomes" id="UP000050792">
    <property type="component" value="Unassembled WGS sequence"/>
</dbReference>
<evidence type="ECO:0000313" key="2">
    <source>
        <dbReference type="WBParaSite" id="SRDH1_70870.1"/>
    </source>
</evidence>
<reference evidence="1" key="1">
    <citation type="submission" date="2022-06" db="EMBL/GenBank/DDBJ databases">
        <authorList>
            <person name="Berger JAMES D."/>
            <person name="Berger JAMES D."/>
        </authorList>
    </citation>
    <scope>NUCLEOTIDE SEQUENCE [LARGE SCALE GENOMIC DNA]</scope>
</reference>
<sequence>MQTTTDVDILLLTHDIYYLLLKIDRKNDLESFMKMMMLQQFQQQNLLYQSALLNTLTKEERAQYITHYLPYGDIMKSDVEREKKLLALENENARKRNRSFRSSSGLQNNENASKLRIFGYIHLFAVIIKQSMTQPPFRLSNEASFALMLRYSVNYLADSLKDINKDLGKKLNLMNMNKAYQFSSLLNSKLDNKQQKTLKMELQDILDSILIELTEKLSEKPLFAINKKSTIYSMLKKDQIYPKNYFITLEKTQINLTETRMLSTVTLYETKLLIFGLVFLRIVIIKLFLGFELGLSNATMTPNKISINNKLLGSICTFIYRKVMADIISERTRTTDLPIPGELQNIIFNDTEMKQIYGMIGRRYLTNYIDKCKRWLQDYGKAILTL</sequence>
<dbReference type="AlphaFoldDB" id="A0AA85FYR0"/>
<organism evidence="1 2">
    <name type="scientific">Schistosoma rodhaini</name>
    <dbReference type="NCBI Taxonomy" id="6188"/>
    <lineage>
        <taxon>Eukaryota</taxon>
        <taxon>Metazoa</taxon>
        <taxon>Spiralia</taxon>
        <taxon>Lophotrochozoa</taxon>
        <taxon>Platyhelminthes</taxon>
        <taxon>Trematoda</taxon>
        <taxon>Digenea</taxon>
        <taxon>Strigeidida</taxon>
        <taxon>Schistosomatoidea</taxon>
        <taxon>Schistosomatidae</taxon>
        <taxon>Schistosoma</taxon>
    </lineage>
</organism>